<sequence>MNTPPLPTNVIYKPTTVEVPTTNNTSTSCEIFCNACVFVVITMLFLVLTYLYYIQNL</sequence>
<dbReference type="Proteomes" id="UP001265762">
    <property type="component" value="Segment"/>
</dbReference>
<evidence type="ECO:0000313" key="2">
    <source>
        <dbReference type="EMBL" id="UXX41928.1"/>
    </source>
</evidence>
<keyword evidence="3" id="KW-1185">Reference proteome</keyword>
<protein>
    <submittedName>
        <fullName evidence="2">Uncharacterized protein</fullName>
    </submittedName>
</protein>
<reference evidence="2" key="1">
    <citation type="journal article" date="2022" name="Virus Res.">
        <title>Genome analysis of Psilogramma increta granulovirus and its intrapopulation diversity.</title>
        <authorList>
            <person name="Zhang H."/>
            <person name="Li L."/>
            <person name="Chen B."/>
            <person name="Zuo Y."/>
            <person name="Wu W."/>
            <person name="Yuan M."/>
            <person name="Yang K."/>
        </authorList>
    </citation>
    <scope>NUCLEOTIDE SEQUENCE</scope>
    <source>
        <strain evidence="2">GZ</strain>
    </source>
</reference>
<name>A0A977XV23_9BBAC</name>
<feature type="transmembrane region" description="Helical" evidence="1">
    <location>
        <begin position="31"/>
        <end position="53"/>
    </location>
</feature>
<evidence type="ECO:0000313" key="3">
    <source>
        <dbReference type="Proteomes" id="UP001265762"/>
    </source>
</evidence>
<proteinExistence type="predicted"/>
<organism evidence="2 3">
    <name type="scientific">Psilogramma increta granulovirus</name>
    <dbReference type="NCBI Taxonomy" id="2953508"/>
    <lineage>
        <taxon>Viruses</taxon>
        <taxon>Viruses incertae sedis</taxon>
        <taxon>Naldaviricetes</taxon>
        <taxon>Lefavirales</taxon>
        <taxon>Baculoviridae</taxon>
        <taxon>Betabaculovirus</taxon>
        <taxon>Betabaculovirus psincretae</taxon>
    </lineage>
</organism>
<keyword evidence="1" id="KW-0472">Membrane</keyword>
<keyword evidence="1" id="KW-1133">Transmembrane helix</keyword>
<keyword evidence="1" id="KW-0812">Transmembrane</keyword>
<evidence type="ECO:0000256" key="1">
    <source>
        <dbReference type="SAM" id="Phobius"/>
    </source>
</evidence>
<dbReference type="EMBL" id="ON803509">
    <property type="protein sequence ID" value="UXX41928.1"/>
    <property type="molecule type" value="Genomic_DNA"/>
</dbReference>
<accession>A0A977XV23</accession>